<organism evidence="1">
    <name type="scientific">uncultured Mycobacterium sp</name>
    <dbReference type="NCBI Taxonomy" id="171292"/>
    <lineage>
        <taxon>Bacteria</taxon>
        <taxon>Bacillati</taxon>
        <taxon>Actinomycetota</taxon>
        <taxon>Actinomycetes</taxon>
        <taxon>Mycobacteriales</taxon>
        <taxon>Mycobacteriaceae</taxon>
        <taxon>Mycobacterium</taxon>
        <taxon>environmental samples</taxon>
    </lineage>
</organism>
<sequence>MAIQTLLARELSQAGRLGHVAVVALDDMEFQIQPAQTNKADDVIEADRTAAGFPARDSGLQKAGPAG</sequence>
<proteinExistence type="predicted"/>
<evidence type="ECO:0000313" key="1">
    <source>
        <dbReference type="EMBL" id="SBS79042.1"/>
    </source>
</evidence>
<name>A0A1Y5PK15_9MYCO</name>
<dbReference type="AlphaFoldDB" id="A0A1Y5PK15"/>
<dbReference type="EMBL" id="FLQS01000065">
    <property type="protein sequence ID" value="SBS79042.1"/>
    <property type="molecule type" value="Genomic_DNA"/>
</dbReference>
<reference evidence="1" key="1">
    <citation type="submission" date="2016-03" db="EMBL/GenBank/DDBJ databases">
        <authorList>
            <person name="Ploux O."/>
        </authorList>
    </citation>
    <scope>NUCLEOTIDE SEQUENCE</scope>
    <source>
        <strain evidence="1">UC10</strain>
    </source>
</reference>
<protein>
    <submittedName>
        <fullName evidence="1">Uncharacterized protein</fullName>
    </submittedName>
</protein>
<gene>
    <name evidence="1" type="ORF">MHPYR_680011</name>
</gene>
<accession>A0A1Y5PK15</accession>